<dbReference type="PANTHER" id="PTHR22838:SF0">
    <property type="entry name" value="WD REPEAT-CONTAINING PROTEIN 26"/>
    <property type="match status" value="1"/>
</dbReference>
<dbReference type="InterPro" id="IPR051350">
    <property type="entry name" value="WD_repeat-ST_regulator"/>
</dbReference>
<dbReference type="InterPro" id="IPR015943">
    <property type="entry name" value="WD40/YVTN_repeat-like_dom_sf"/>
</dbReference>
<dbReference type="OrthoDB" id="972532at2759"/>
<dbReference type="STRING" id="45357.A0A2V1AR12"/>
<keyword evidence="6" id="KW-1185">Reference proteome</keyword>
<feature type="compositionally biased region" description="Polar residues" evidence="4">
    <location>
        <begin position="519"/>
        <end position="531"/>
    </location>
</feature>
<feature type="repeat" description="WD" evidence="3">
    <location>
        <begin position="665"/>
        <end position="688"/>
    </location>
</feature>
<sequence length="735" mass="81479">MSHDFQLQLIRKTLEDLGHAPVADLLAKRISAANASSNSQGSPNDSWGKSVAGDYAYPRSSSISSTLDDHIGDGDYDSALRVFESCNDEFDFANSRIQLTATQKALSIYLVHRFAFLEKIILKSFGQLQNVDAEGLIKFLQTDLTNAYNAVDWPTVTAETSSKLISALSRESEASLLLTLVMQTPDPANLESQLLTPKVSLTELNPAQDRLPLESAAFVNRLRNVLSHILHTILSSGSNDKALSSVPWSYHDIPSNCLDGLIRSATLYNLSRSLYYLPPRTEHYFTDNLPMSMVLPSPLNDVSRDDLPIHLLHTLTDHTDEVWFTKFSPSGRFLATGSLDGTCNIYDVQNGFSQIAELDATSEDQESVFVAGAHKPALDKKKGIIYFCWEPHERYIVTCCLDTVIRVWHVENITQSKRITRSMDDTKLTSLLCCFTLGESMRTWPCEFLPYKKSATPHFIVGSPDKVLKVFTIEGTEVLDFYSDADEWSTILDEDAPSPSTQNLSGVAGSYIRSDPDVSASTGAGNDTAGNSASDESKSSAASSQQFNRINDFATTANGKVLITANNDKQVFFYRIPDLFDPAATTSRIASLSLNGRLTSCTVSADSRYMLLSIAPEELQLWDISPLEDFQKPFLKQKFVGQSQATYMVRSCFGYLNVAENKEELILSGSDDGNIYIWKLETGQLITRIRGHHGLCNSVDWNRFYKPTGQGKDYGMLWSSVGDDKLVKIWGPKTS</sequence>
<name>A0A2V1AR12_9ASCO</name>
<keyword evidence="1 3" id="KW-0853">WD repeat</keyword>
<evidence type="ECO:0000256" key="1">
    <source>
        <dbReference type="ARBA" id="ARBA00022574"/>
    </source>
</evidence>
<reference evidence="5 6" key="1">
    <citation type="submission" date="2017-12" db="EMBL/GenBank/DDBJ databases">
        <title>Genome Sequence of a Multidrug-Resistant Candida haemulonii Isolate from a Patient with Chronic Leg Ulcers in Israel.</title>
        <authorList>
            <person name="Chow N.A."/>
            <person name="Gade L."/>
            <person name="Batra D."/>
            <person name="Rowe L.A."/>
            <person name="Ben-Ami R."/>
            <person name="Loparev V.N."/>
            <person name="Litvintseva A.P."/>
        </authorList>
    </citation>
    <scope>NUCLEOTIDE SEQUENCE [LARGE SCALE GENOMIC DNA]</scope>
    <source>
        <strain evidence="5 6">B11899</strain>
    </source>
</reference>
<evidence type="ECO:0000256" key="4">
    <source>
        <dbReference type="SAM" id="MobiDB-lite"/>
    </source>
</evidence>
<comment type="caution">
    <text evidence="5">The sequence shown here is derived from an EMBL/GenBank/DDBJ whole genome shotgun (WGS) entry which is preliminary data.</text>
</comment>
<feature type="region of interest" description="Disordered" evidence="4">
    <location>
        <begin position="518"/>
        <end position="541"/>
    </location>
</feature>
<dbReference type="RefSeq" id="XP_025341228.1">
    <property type="nucleotide sequence ID" value="XM_025485763.1"/>
</dbReference>
<dbReference type="PROSITE" id="PS50082">
    <property type="entry name" value="WD_REPEATS_2"/>
    <property type="match status" value="2"/>
</dbReference>
<evidence type="ECO:0008006" key="7">
    <source>
        <dbReference type="Google" id="ProtNLM"/>
    </source>
</evidence>
<evidence type="ECO:0000313" key="5">
    <source>
        <dbReference type="EMBL" id="PVH20288.1"/>
    </source>
</evidence>
<keyword evidence="2" id="KW-0677">Repeat</keyword>
<organism evidence="5 6">
    <name type="scientific">Candidozyma haemuli</name>
    <dbReference type="NCBI Taxonomy" id="45357"/>
    <lineage>
        <taxon>Eukaryota</taxon>
        <taxon>Fungi</taxon>
        <taxon>Dikarya</taxon>
        <taxon>Ascomycota</taxon>
        <taxon>Saccharomycotina</taxon>
        <taxon>Pichiomycetes</taxon>
        <taxon>Metschnikowiaceae</taxon>
        <taxon>Candidozyma</taxon>
    </lineage>
</organism>
<dbReference type="EMBL" id="PKFO01000003">
    <property type="protein sequence ID" value="PVH20288.1"/>
    <property type="molecule type" value="Genomic_DNA"/>
</dbReference>
<feature type="repeat" description="WD" evidence="3">
    <location>
        <begin position="315"/>
        <end position="351"/>
    </location>
</feature>
<evidence type="ECO:0000313" key="6">
    <source>
        <dbReference type="Proteomes" id="UP000244309"/>
    </source>
</evidence>
<dbReference type="VEuPathDB" id="FungiDB:CXQ85_002074"/>
<evidence type="ECO:0000256" key="3">
    <source>
        <dbReference type="PROSITE-ProRule" id="PRU00221"/>
    </source>
</evidence>
<accession>A0A2V1AR12</accession>
<dbReference type="Gene3D" id="2.130.10.10">
    <property type="entry name" value="YVTN repeat-like/Quinoprotein amine dehydrogenase"/>
    <property type="match status" value="1"/>
</dbReference>
<dbReference type="SMART" id="SM00320">
    <property type="entry name" value="WD40"/>
    <property type="match status" value="6"/>
</dbReference>
<protein>
    <recommendedName>
        <fullName evidence="7">CTLH domain-containing protein</fullName>
    </recommendedName>
</protein>
<dbReference type="PROSITE" id="PS50294">
    <property type="entry name" value="WD_REPEATS_REGION"/>
    <property type="match status" value="1"/>
</dbReference>
<dbReference type="AlphaFoldDB" id="A0A2V1AR12"/>
<dbReference type="InterPro" id="IPR036322">
    <property type="entry name" value="WD40_repeat_dom_sf"/>
</dbReference>
<dbReference type="PANTHER" id="PTHR22838">
    <property type="entry name" value="WD REPEAT PROTEIN 26-RELATED"/>
    <property type="match status" value="1"/>
</dbReference>
<dbReference type="SUPFAM" id="SSF50978">
    <property type="entry name" value="WD40 repeat-like"/>
    <property type="match status" value="1"/>
</dbReference>
<dbReference type="GeneID" id="37007405"/>
<dbReference type="Proteomes" id="UP000244309">
    <property type="component" value="Unassembled WGS sequence"/>
</dbReference>
<dbReference type="GO" id="GO:0043161">
    <property type="term" value="P:proteasome-mediated ubiquitin-dependent protein catabolic process"/>
    <property type="evidence" value="ECO:0007669"/>
    <property type="project" value="TreeGrafter"/>
</dbReference>
<dbReference type="Pfam" id="PF00400">
    <property type="entry name" value="WD40"/>
    <property type="match status" value="2"/>
</dbReference>
<gene>
    <name evidence="5" type="ORF">CXQ85_002074</name>
</gene>
<dbReference type="GO" id="GO:0034657">
    <property type="term" value="C:GID complex"/>
    <property type="evidence" value="ECO:0007669"/>
    <property type="project" value="TreeGrafter"/>
</dbReference>
<dbReference type="InterPro" id="IPR001680">
    <property type="entry name" value="WD40_rpt"/>
</dbReference>
<proteinExistence type="predicted"/>
<evidence type="ECO:0000256" key="2">
    <source>
        <dbReference type="ARBA" id="ARBA00022737"/>
    </source>
</evidence>